<feature type="domain" description="HepT-like" evidence="1">
    <location>
        <begin position="38"/>
        <end position="135"/>
    </location>
</feature>
<dbReference type="Pfam" id="PF20797">
    <property type="entry name" value="HepT-like_2"/>
    <property type="match status" value="1"/>
</dbReference>
<dbReference type="EMBL" id="CP092109">
    <property type="protein sequence ID" value="UWZ79707.1"/>
    <property type="molecule type" value="Genomic_DNA"/>
</dbReference>
<sequence>MPDYRQRMDAEYEAIERTLSAFPAGHLAELTQLELAGVAALLHNFYNGLENVLKQVFRARGVAIPSGASRQRDLLLAAGRAKILSAVLVGELSRYLAFRHFFSHAYALDLYPERMEPLVRQVAEIFEGFREEIDRLEL</sequence>
<proteinExistence type="predicted"/>
<protein>
    <recommendedName>
        <fullName evidence="1">HepT-like domain-containing protein</fullName>
    </recommendedName>
</protein>
<dbReference type="RefSeq" id="WP_260748058.1">
    <property type="nucleotide sequence ID" value="NZ_CP092109.1"/>
</dbReference>
<evidence type="ECO:0000313" key="2">
    <source>
        <dbReference type="EMBL" id="UWZ79707.1"/>
    </source>
</evidence>
<dbReference type="InterPro" id="IPR048769">
    <property type="entry name" value="HepT-like_dom"/>
</dbReference>
<gene>
    <name evidence="2" type="ORF">L9S41_18805</name>
</gene>
<name>A0ABY5ZKK9_9BACT</name>
<dbReference type="Proteomes" id="UP001060414">
    <property type="component" value="Chromosome"/>
</dbReference>
<organism evidence="2 3">
    <name type="scientific">Geoalkalibacter halelectricus</name>
    <dbReference type="NCBI Taxonomy" id="2847045"/>
    <lineage>
        <taxon>Bacteria</taxon>
        <taxon>Pseudomonadati</taxon>
        <taxon>Thermodesulfobacteriota</taxon>
        <taxon>Desulfuromonadia</taxon>
        <taxon>Desulfuromonadales</taxon>
        <taxon>Geoalkalibacteraceae</taxon>
        <taxon>Geoalkalibacter</taxon>
    </lineage>
</organism>
<reference evidence="2" key="1">
    <citation type="journal article" date="2022" name="Environ. Microbiol.">
        <title>Geoalkalibacter halelectricus SAP #1 sp. nov. possessing extracellular electron transfer and mineral#reducing capabilities from a haloalkaline environment.</title>
        <authorList>
            <person name="Yadav S."/>
            <person name="Singh R."/>
            <person name="Sundharam S.S."/>
            <person name="Chaudhary S."/>
            <person name="Krishnamurthi S."/>
            <person name="Patil S.A."/>
        </authorList>
    </citation>
    <scope>NUCLEOTIDE SEQUENCE</scope>
    <source>
        <strain evidence="2">SAP-1</strain>
    </source>
</reference>
<keyword evidence="3" id="KW-1185">Reference proteome</keyword>
<accession>A0ABY5ZKK9</accession>
<evidence type="ECO:0000259" key="1">
    <source>
        <dbReference type="Pfam" id="PF20797"/>
    </source>
</evidence>
<evidence type="ECO:0000313" key="3">
    <source>
        <dbReference type="Proteomes" id="UP001060414"/>
    </source>
</evidence>